<feature type="region of interest" description="Disordered" evidence="3">
    <location>
        <begin position="1109"/>
        <end position="1129"/>
    </location>
</feature>
<dbReference type="InterPro" id="IPR002018">
    <property type="entry name" value="CarbesteraseB"/>
</dbReference>
<evidence type="ECO:0000256" key="4">
    <source>
        <dbReference type="SAM" id="SignalP"/>
    </source>
</evidence>
<evidence type="ECO:0000256" key="1">
    <source>
        <dbReference type="ARBA" id="ARBA00005964"/>
    </source>
</evidence>
<dbReference type="InterPro" id="IPR019819">
    <property type="entry name" value="Carboxylesterase_B_CS"/>
</dbReference>
<feature type="domain" description="Carboxylesterase type B" evidence="5">
    <location>
        <begin position="586"/>
        <end position="1098"/>
    </location>
</feature>
<keyword evidence="2 4" id="KW-0732">Signal</keyword>
<feature type="signal peptide" evidence="4">
    <location>
        <begin position="1"/>
        <end position="19"/>
    </location>
</feature>
<evidence type="ECO:0000313" key="7">
    <source>
        <dbReference type="Proteomes" id="UP000683360"/>
    </source>
</evidence>
<dbReference type="SUPFAM" id="SSF53474">
    <property type="entry name" value="alpha/beta-Hydrolases"/>
    <property type="match status" value="2"/>
</dbReference>
<sequence length="1157" mass="128433">MMISVKLTVLLSVLLPAFSQEVTISTPLGGLLGLRRKLLGNDVYEFKNIPFAKAPVDNLRFEKPQPYGSWGNTLDARHFGPSCYQDLTGMESFLQNTNISEDCLFLNIYIPHHVSTESNKSVMVWIHGGGYYTGQAQLYDAAYLAVAGDVIVVTIQYRLHIFGFFATGNSKGNYGLWDQILAIQWVKDNINSYGGNSQSVTIFGESAGAFSVGLLSVMPQNQGLFQRAIMQSGTALSEISMGSITRDASSQVANNVNCSQSDPGELTQCMKYVDANDILAEQGKRFSSSLIQIPFAPIIDGELLPVQPKQLLLNSSASRFFKSLDVIIGINSGEGSLMLDFFLYQGGQILLQFNASDHIPKRILCDVLVPDLANVMYNNNTDIVISICDKYGAALTRDDLSRDILNAYSDPLFMVPAVESLRLHTGNGNGKQFQYIFSPQSTIPYPEWFDGSAHATDLYYFFFPGTLPTDQDGELSMKLLKYWTNFAKTGDVNGVDLPKWDEYDTSPEKYINLDINITTGQHMFKDRVDYWLNDIPRILNPLSSTRRPSIQTSPTNGKEEAMTISVKLTVLLYVLLPAFSQDLQEVTISTPLGGLLGLRRKLLGEDVYEFKNIPFAKAPVDNLRFEKPQPYGSWDNTLDARHFGPSCFQDMTGMESYLKNTNISEDCLYLNIYIPHHVSTESSKAVMVWIHGGGYSVGQTEFYDAAYLAVAGDVIVVTIQYRLNIFGFFATGNSKGNHGLWDQILALQWVKDNIASYGGNSQSVTIFGESAGAFSVGLLSVMPQNQGLFQRAIMQSGTALSEISMGLITRYASSQVANNVGCSQLDPGELSQCMKYVDANILLEESGKEFSSSFIQIPFAPIIDGGLLPVQPKQLLLDSSTSGFFKSLDVIIGINSGEGSLMLDFFLNGGQDFFQFNASDHIPKRILCDVLVPDIANVVFNNNTDIAVSICDKYGSASSRDQLSQDILNVYTDLAFTVPAVESLRLHTGNGNGKQFQYIFSKQNSFFSATPYPDWFDGSAHATDLIYLFFPGTLSTDQDGELSMNLLKYWTNFAKTGDVNGEDLPKWEEYDTTNERYINLDINITTGQHMFKDRVDFWLNDIPRILNPSSSSSSPSSTRRPIIQTSPTSGSQRVYRNELLISYFLLMYVVLCFYRSN</sequence>
<dbReference type="Proteomes" id="UP000683360">
    <property type="component" value="Unassembled WGS sequence"/>
</dbReference>
<proteinExistence type="inferred from homology"/>
<dbReference type="Pfam" id="PF00135">
    <property type="entry name" value="COesterase"/>
    <property type="match status" value="2"/>
</dbReference>
<dbReference type="FunFam" id="3.40.50.1820:FF:000127">
    <property type="entry name" value="Thyroglobulin"/>
    <property type="match status" value="2"/>
</dbReference>
<dbReference type="EC" id="3.1.1.1" evidence="6"/>
<dbReference type="PROSITE" id="PS00941">
    <property type="entry name" value="CARBOXYLESTERASE_B_2"/>
    <property type="match status" value="2"/>
</dbReference>
<dbReference type="AlphaFoldDB" id="A0A8S3TXU5"/>
<gene>
    <name evidence="6" type="ORF">MEDL_48620</name>
</gene>
<dbReference type="PANTHER" id="PTHR43903">
    <property type="entry name" value="NEUROLIGIN"/>
    <property type="match status" value="1"/>
</dbReference>
<keyword evidence="6" id="KW-0378">Hydrolase</keyword>
<evidence type="ECO:0000256" key="3">
    <source>
        <dbReference type="SAM" id="MobiDB-lite"/>
    </source>
</evidence>
<feature type="domain" description="Carboxylesterase type B" evidence="5">
    <location>
        <begin position="22"/>
        <end position="531"/>
    </location>
</feature>
<dbReference type="OrthoDB" id="3200163at2759"/>
<dbReference type="InterPro" id="IPR029058">
    <property type="entry name" value="AB_hydrolase_fold"/>
</dbReference>
<comment type="caution">
    <text evidence="6">The sequence shown here is derived from an EMBL/GenBank/DDBJ whole genome shotgun (WGS) entry which is preliminary data.</text>
</comment>
<dbReference type="GO" id="GO:0047374">
    <property type="term" value="F:methylumbelliferyl-acetate deacetylase activity"/>
    <property type="evidence" value="ECO:0007669"/>
    <property type="project" value="UniProtKB-EC"/>
</dbReference>
<dbReference type="EMBL" id="CAJPWZ010002341">
    <property type="protein sequence ID" value="CAG2236102.1"/>
    <property type="molecule type" value="Genomic_DNA"/>
</dbReference>
<organism evidence="6 7">
    <name type="scientific">Mytilus edulis</name>
    <name type="common">Blue mussel</name>
    <dbReference type="NCBI Taxonomy" id="6550"/>
    <lineage>
        <taxon>Eukaryota</taxon>
        <taxon>Metazoa</taxon>
        <taxon>Spiralia</taxon>
        <taxon>Lophotrochozoa</taxon>
        <taxon>Mollusca</taxon>
        <taxon>Bivalvia</taxon>
        <taxon>Autobranchia</taxon>
        <taxon>Pteriomorphia</taxon>
        <taxon>Mytilida</taxon>
        <taxon>Mytiloidea</taxon>
        <taxon>Mytilidae</taxon>
        <taxon>Mytilinae</taxon>
        <taxon>Mytilus</taxon>
    </lineage>
</organism>
<comment type="similarity">
    <text evidence="1">Belongs to the type-B carboxylesterase/lipase family.</text>
</comment>
<accession>A0A8S3TXU5</accession>
<dbReference type="EC" id="3.1.1.56" evidence="6"/>
<evidence type="ECO:0000259" key="5">
    <source>
        <dbReference type="Pfam" id="PF00135"/>
    </source>
</evidence>
<evidence type="ECO:0000256" key="2">
    <source>
        <dbReference type="ARBA" id="ARBA00022729"/>
    </source>
</evidence>
<protein>
    <submittedName>
        <fullName evidence="6">CES2</fullName>
        <ecNumber evidence="6">3.1.1.1</ecNumber>
        <ecNumber evidence="6">3.1.1.56</ecNumber>
        <ecNumber evidence="6">3.1.1.84</ecNumber>
    </submittedName>
</protein>
<feature type="chain" id="PRO_5035737668" evidence="4">
    <location>
        <begin position="20"/>
        <end position="1157"/>
    </location>
</feature>
<keyword evidence="7" id="KW-1185">Reference proteome</keyword>
<dbReference type="InterPro" id="IPR051093">
    <property type="entry name" value="Neuroligin/BSAL"/>
</dbReference>
<reference evidence="6" key="1">
    <citation type="submission" date="2021-03" db="EMBL/GenBank/DDBJ databases">
        <authorList>
            <person name="Bekaert M."/>
        </authorList>
    </citation>
    <scope>NUCLEOTIDE SEQUENCE</scope>
</reference>
<name>A0A8S3TXU5_MYTED</name>
<evidence type="ECO:0000313" key="6">
    <source>
        <dbReference type="EMBL" id="CAG2236102.1"/>
    </source>
</evidence>
<dbReference type="Gene3D" id="3.40.50.1820">
    <property type="entry name" value="alpha/beta hydrolase"/>
    <property type="match status" value="2"/>
</dbReference>
<dbReference type="GO" id="GO:0106435">
    <property type="term" value="F:carboxylesterase activity"/>
    <property type="evidence" value="ECO:0007669"/>
    <property type="project" value="UniProtKB-EC"/>
</dbReference>
<dbReference type="EC" id="3.1.1.84" evidence="6"/>